<feature type="zinc finger region" description="C3H1-type" evidence="5">
    <location>
        <begin position="146"/>
        <end position="174"/>
    </location>
</feature>
<protein>
    <recommendedName>
        <fullName evidence="6">C3H1-type domain-containing protein</fullName>
    </recommendedName>
</protein>
<name>A0A813J5F1_POLGL</name>
<evidence type="ECO:0000256" key="2">
    <source>
        <dbReference type="ARBA" id="ARBA00022737"/>
    </source>
</evidence>
<dbReference type="GO" id="GO:0008270">
    <property type="term" value="F:zinc ion binding"/>
    <property type="evidence" value="ECO:0007669"/>
    <property type="project" value="UniProtKB-KW"/>
</dbReference>
<sequence>MAGYGGRSEPYQTSVFGGGMGGGMGGGFGGGMGKGLGGGDYSGKGKGGGLGDMGGGKGGPGGGKSSGEPCMFFTRSGWCKYGDSCKHSHVPNADTPLGVKTPSQNGEICKFFQKAGYCQYSDQCRYAHVAGPHTPTGVTGFGPKGDKQKEPCQFFANNGWCQYNDQCRFAHVGGGGGGGFDGGKGKGFGGGKGVHPGGAPVMATEAPLSQAEYEAAAAALINTPGMKKAEAIGLQLTDDAVQALLKIPAMHASELLESLAKNIGTVRDPSKYVCATIARGYVPKGTDGGMGGGF</sequence>
<dbReference type="Proteomes" id="UP000654075">
    <property type="component" value="Unassembled WGS sequence"/>
</dbReference>
<dbReference type="EMBL" id="CAJNNW010020592">
    <property type="protein sequence ID" value="CAE8666467.1"/>
    <property type="molecule type" value="Genomic_DNA"/>
</dbReference>
<dbReference type="SMART" id="SM00356">
    <property type="entry name" value="ZnF_C3H1"/>
    <property type="match status" value="3"/>
</dbReference>
<dbReference type="Proteomes" id="UP000626109">
    <property type="component" value="Unassembled WGS sequence"/>
</dbReference>
<accession>A0A813J5F1</accession>
<evidence type="ECO:0000313" key="9">
    <source>
        <dbReference type="EMBL" id="CAE8666467.1"/>
    </source>
</evidence>
<reference evidence="9" key="1">
    <citation type="submission" date="2021-02" db="EMBL/GenBank/DDBJ databases">
        <authorList>
            <person name="Dougan E. K."/>
            <person name="Rhodes N."/>
            <person name="Thang M."/>
            <person name="Chan C."/>
        </authorList>
    </citation>
    <scope>NUCLEOTIDE SEQUENCE</scope>
</reference>
<keyword evidence="11" id="KW-1185">Reference proteome</keyword>
<dbReference type="InterPro" id="IPR036855">
    <property type="entry name" value="Znf_CCCH_sf"/>
</dbReference>
<evidence type="ECO:0000259" key="6">
    <source>
        <dbReference type="PROSITE" id="PS50103"/>
    </source>
</evidence>
<feature type="domain" description="C3H1-type" evidence="6">
    <location>
        <begin position="64"/>
        <end position="92"/>
    </location>
</feature>
<dbReference type="PANTHER" id="PTHR12547:SF18">
    <property type="entry name" value="PROTEIN TIS11"/>
    <property type="match status" value="1"/>
</dbReference>
<dbReference type="PROSITE" id="PS50103">
    <property type="entry name" value="ZF_C3H1"/>
    <property type="match status" value="3"/>
</dbReference>
<dbReference type="Pfam" id="PF00642">
    <property type="entry name" value="zf-CCCH"/>
    <property type="match status" value="3"/>
</dbReference>
<dbReference type="EMBL" id="CAJNNW010001332">
    <property type="protein sequence ID" value="CAE8637272.1"/>
    <property type="molecule type" value="Genomic_DNA"/>
</dbReference>
<organism evidence="9 10">
    <name type="scientific">Polarella glacialis</name>
    <name type="common">Dinoflagellate</name>
    <dbReference type="NCBI Taxonomy" id="89957"/>
    <lineage>
        <taxon>Eukaryota</taxon>
        <taxon>Sar</taxon>
        <taxon>Alveolata</taxon>
        <taxon>Dinophyceae</taxon>
        <taxon>Suessiales</taxon>
        <taxon>Suessiaceae</taxon>
        <taxon>Polarella</taxon>
    </lineage>
</organism>
<dbReference type="Gene3D" id="4.10.1000.10">
    <property type="entry name" value="Zinc finger, CCCH-type"/>
    <property type="match status" value="1"/>
</dbReference>
<evidence type="ECO:0000313" key="8">
    <source>
        <dbReference type="EMBL" id="CAE8637272.1"/>
    </source>
</evidence>
<dbReference type="SUPFAM" id="SSF90229">
    <property type="entry name" value="CCCH zinc finger"/>
    <property type="match status" value="3"/>
</dbReference>
<evidence type="ECO:0000313" key="7">
    <source>
        <dbReference type="EMBL" id="CAE8606754.1"/>
    </source>
</evidence>
<feature type="zinc finger region" description="C3H1-type" evidence="5">
    <location>
        <begin position="103"/>
        <end position="131"/>
    </location>
</feature>
<comment type="caution">
    <text evidence="9">The sequence shown here is derived from an EMBL/GenBank/DDBJ whole genome shotgun (WGS) entry which is preliminary data.</text>
</comment>
<evidence type="ECO:0000313" key="10">
    <source>
        <dbReference type="Proteomes" id="UP000626109"/>
    </source>
</evidence>
<evidence type="ECO:0000256" key="3">
    <source>
        <dbReference type="ARBA" id="ARBA00022771"/>
    </source>
</evidence>
<feature type="domain" description="C3H1-type" evidence="6">
    <location>
        <begin position="146"/>
        <end position="174"/>
    </location>
</feature>
<dbReference type="InterPro" id="IPR045877">
    <property type="entry name" value="ZFP36-like"/>
</dbReference>
<dbReference type="OrthoDB" id="410307at2759"/>
<dbReference type="EMBL" id="CAJNNV010019812">
    <property type="protein sequence ID" value="CAE8606754.1"/>
    <property type="molecule type" value="Genomic_DNA"/>
</dbReference>
<feature type="domain" description="C3H1-type" evidence="6">
    <location>
        <begin position="103"/>
        <end position="131"/>
    </location>
</feature>
<evidence type="ECO:0000256" key="4">
    <source>
        <dbReference type="ARBA" id="ARBA00022833"/>
    </source>
</evidence>
<dbReference type="Gene3D" id="3.30.1370.210">
    <property type="match status" value="1"/>
</dbReference>
<feature type="zinc finger region" description="C3H1-type" evidence="5">
    <location>
        <begin position="64"/>
        <end position="92"/>
    </location>
</feature>
<keyword evidence="3 5" id="KW-0863">Zinc-finger</keyword>
<dbReference type="PANTHER" id="PTHR12547">
    <property type="entry name" value="CCCH ZINC FINGER/TIS11-RELATED"/>
    <property type="match status" value="1"/>
</dbReference>
<dbReference type="GO" id="GO:0003729">
    <property type="term" value="F:mRNA binding"/>
    <property type="evidence" value="ECO:0007669"/>
    <property type="project" value="InterPro"/>
</dbReference>
<keyword evidence="2" id="KW-0677">Repeat</keyword>
<gene>
    <name evidence="7" type="ORF">PGLA1383_LOCUS24726</name>
    <name evidence="9" type="ORF">PGLA2088_LOCUS16275</name>
    <name evidence="8" type="ORF">PGLA2088_LOCUS1679</name>
</gene>
<dbReference type="AlphaFoldDB" id="A0A813J5F1"/>
<keyword evidence="4 5" id="KW-0862">Zinc</keyword>
<evidence type="ECO:0000313" key="11">
    <source>
        <dbReference type="Proteomes" id="UP000654075"/>
    </source>
</evidence>
<proteinExistence type="predicted"/>
<dbReference type="InterPro" id="IPR000571">
    <property type="entry name" value="Znf_CCCH"/>
</dbReference>
<evidence type="ECO:0000256" key="5">
    <source>
        <dbReference type="PROSITE-ProRule" id="PRU00723"/>
    </source>
</evidence>
<keyword evidence="1 5" id="KW-0479">Metal-binding</keyword>
<evidence type="ECO:0000256" key="1">
    <source>
        <dbReference type="ARBA" id="ARBA00022723"/>
    </source>
</evidence>